<keyword evidence="7" id="KW-1185">Reference proteome</keyword>
<dbReference type="PROSITE" id="PS00759">
    <property type="entry name" value="ARGE_DAPE_CPG2_2"/>
    <property type="match status" value="1"/>
</dbReference>
<keyword evidence="2" id="KW-0645">Protease</keyword>
<comment type="caution">
    <text evidence="6">The sequence shown here is derived from an EMBL/GenBank/DDBJ whole genome shotgun (WGS) entry which is preliminary data.</text>
</comment>
<dbReference type="InterPro" id="IPR002933">
    <property type="entry name" value="Peptidase_M20"/>
</dbReference>
<evidence type="ECO:0000313" key="7">
    <source>
        <dbReference type="Proteomes" id="UP000188320"/>
    </source>
</evidence>
<accession>A0A1R1PEA2</accession>
<dbReference type="PANTHER" id="PTHR43270">
    <property type="entry name" value="BETA-ALA-HIS DIPEPTIDASE"/>
    <property type="match status" value="1"/>
</dbReference>
<dbReference type="Pfam" id="PF01546">
    <property type="entry name" value="Peptidase_M20"/>
    <property type="match status" value="1"/>
</dbReference>
<dbReference type="GO" id="GO:0008233">
    <property type="term" value="F:peptidase activity"/>
    <property type="evidence" value="ECO:0007669"/>
    <property type="project" value="UniProtKB-KW"/>
</dbReference>
<dbReference type="Gene3D" id="3.30.70.360">
    <property type="match status" value="2"/>
</dbReference>
<dbReference type="SUPFAM" id="SSF53187">
    <property type="entry name" value="Zn-dependent exopeptidases"/>
    <property type="match status" value="1"/>
</dbReference>
<dbReference type="InterPro" id="IPR001261">
    <property type="entry name" value="ArgE/DapE_CS"/>
</dbReference>
<keyword evidence="3" id="KW-0479">Metal-binding</keyword>
<evidence type="ECO:0000256" key="4">
    <source>
        <dbReference type="ARBA" id="ARBA00022801"/>
    </source>
</evidence>
<organism evidence="6 7">
    <name type="scientific">Zancudomyces culisetae</name>
    <name type="common">Gut fungus</name>
    <name type="synonym">Smittium culisetae</name>
    <dbReference type="NCBI Taxonomy" id="1213189"/>
    <lineage>
        <taxon>Eukaryota</taxon>
        <taxon>Fungi</taxon>
        <taxon>Fungi incertae sedis</taxon>
        <taxon>Zoopagomycota</taxon>
        <taxon>Kickxellomycotina</taxon>
        <taxon>Harpellomycetes</taxon>
        <taxon>Harpellales</taxon>
        <taxon>Legeriomycetaceae</taxon>
        <taxon>Zancudomyces</taxon>
    </lineage>
</organism>
<dbReference type="CDD" id="cd05676">
    <property type="entry name" value="M20_dipept_like_CNDP"/>
    <property type="match status" value="1"/>
</dbReference>
<protein>
    <submittedName>
        <fullName evidence="6">Cys-Gly metallodipeptidase dug1</fullName>
    </submittedName>
</protein>
<dbReference type="Pfam" id="PF07687">
    <property type="entry name" value="M20_dimer"/>
    <property type="match status" value="1"/>
</dbReference>
<comment type="similarity">
    <text evidence="1">Belongs to the peptidase M20A family.</text>
</comment>
<evidence type="ECO:0000256" key="3">
    <source>
        <dbReference type="ARBA" id="ARBA00022723"/>
    </source>
</evidence>
<dbReference type="GO" id="GO:0046872">
    <property type="term" value="F:metal ion binding"/>
    <property type="evidence" value="ECO:0007669"/>
    <property type="project" value="UniProtKB-KW"/>
</dbReference>
<evidence type="ECO:0000256" key="2">
    <source>
        <dbReference type="ARBA" id="ARBA00022670"/>
    </source>
</evidence>
<evidence type="ECO:0000313" key="6">
    <source>
        <dbReference type="EMBL" id="OMH79304.1"/>
    </source>
</evidence>
<dbReference type="PANTHER" id="PTHR43270:SF4">
    <property type="entry name" value="CARNOSINE DIPEPTIDASE 2, ISOFORM A"/>
    <property type="match status" value="1"/>
</dbReference>
<feature type="domain" description="Peptidase M20 dimerisation" evidence="5">
    <location>
        <begin position="227"/>
        <end position="324"/>
    </location>
</feature>
<reference evidence="7" key="1">
    <citation type="submission" date="2017-01" db="EMBL/GenBank/DDBJ databases">
        <authorList>
            <person name="Wang Y."/>
            <person name="White M."/>
            <person name="Kvist S."/>
            <person name="Moncalvo J.-M."/>
        </authorList>
    </citation>
    <scope>NUCLEOTIDE SEQUENCE [LARGE SCALE GENOMIC DNA]</scope>
    <source>
        <strain evidence="7">COL-18-3</strain>
    </source>
</reference>
<dbReference type="Proteomes" id="UP000188320">
    <property type="component" value="Unassembled WGS sequence"/>
</dbReference>
<dbReference type="OrthoDB" id="7832001at2759"/>
<name>A0A1R1PEA2_ZANCU</name>
<dbReference type="GO" id="GO:0006508">
    <property type="term" value="P:proteolysis"/>
    <property type="evidence" value="ECO:0007669"/>
    <property type="project" value="UniProtKB-KW"/>
</dbReference>
<evidence type="ECO:0000259" key="5">
    <source>
        <dbReference type="Pfam" id="PF07687"/>
    </source>
</evidence>
<sequence>MTVSVQEYFDHIDSNTGYLVEQLREVVAIPSISADVEHRGEVVRMAEWLKARWEGLGAELADIGIQELEGKVVPLPPVILGRYGNDPNKKTVTIYGHYDVQPALKSDGWDSDPFTLVETEDGRLLGRGASDDKGPVVGWLLCVEAHQKIGRDLPVNLLFCFEGMEESGSVNLDKLLQKEGDKWFSGTDFICICDNGWLGTEKPGLTYGLRGINYFSVEVSGPAADLHSEEEDKTYDTLSYRIEDSIKDLKYDCTLFSTSKEMLQHRWRYPALSLHGIEGAFYSPGRKTVIPAKVTGKFSIRTVPNMDPQEVIDLTTKYIKDQFAKLNTKLKMDVKSSHSGDWWYASPNHPNFVAGAKAVRSVFGVDPELTREGGSIPVTITLQETIKSNVLLLPMGRSNDGAHSTNEKLDKYNYVTGIKLFGAYLHEISQL</sequence>
<evidence type="ECO:0000256" key="1">
    <source>
        <dbReference type="ARBA" id="ARBA00006247"/>
    </source>
</evidence>
<keyword evidence="4" id="KW-0378">Hydrolase</keyword>
<dbReference type="InterPro" id="IPR051458">
    <property type="entry name" value="Cyt/Met_Dipeptidase"/>
</dbReference>
<gene>
    <name evidence="6" type="ORF">AX774_g7299</name>
</gene>
<dbReference type="AlphaFoldDB" id="A0A1R1PEA2"/>
<dbReference type="Gene3D" id="3.40.630.10">
    <property type="entry name" value="Zn peptidases"/>
    <property type="match status" value="2"/>
</dbReference>
<dbReference type="InterPro" id="IPR011650">
    <property type="entry name" value="Peptidase_M20_dimer"/>
</dbReference>
<dbReference type="EMBL" id="LSSK01001601">
    <property type="protein sequence ID" value="OMH79304.1"/>
    <property type="molecule type" value="Genomic_DNA"/>
</dbReference>
<proteinExistence type="inferred from homology"/>